<evidence type="ECO:0000313" key="1">
    <source>
        <dbReference type="EMBL" id="SIP91771.1"/>
    </source>
</evidence>
<keyword evidence="2" id="KW-1185">Reference proteome</keyword>
<accession>A0A1N6NI81</accession>
<dbReference type="AlphaFoldDB" id="A0A1N6NI81"/>
<proteinExistence type="predicted"/>
<protein>
    <submittedName>
        <fullName evidence="1">Uncharacterized protein</fullName>
    </submittedName>
</protein>
<reference evidence="2" key="1">
    <citation type="submission" date="2017-01" db="EMBL/GenBank/DDBJ databases">
        <authorList>
            <person name="Varghese N."/>
            <person name="Submissions S."/>
        </authorList>
    </citation>
    <scope>NUCLEOTIDE SEQUENCE [LARGE SCALE GENOMIC DNA]</scope>
    <source>
        <strain evidence="2">ATCC 51758</strain>
    </source>
</reference>
<dbReference type="Proteomes" id="UP000186819">
    <property type="component" value="Unassembled WGS sequence"/>
</dbReference>
<dbReference type="OrthoDB" id="9255546at2"/>
<dbReference type="RefSeq" id="WP_076600337.1">
    <property type="nucleotide sequence ID" value="NZ_FTMD01000001.1"/>
</dbReference>
<gene>
    <name evidence="1" type="ORF">SAMN05421829_101315</name>
</gene>
<name>A0A1N6NI81_9RHOO</name>
<organism evidence="1 2">
    <name type="scientific">Aromatoleum tolulyticum</name>
    <dbReference type="NCBI Taxonomy" id="34027"/>
    <lineage>
        <taxon>Bacteria</taxon>
        <taxon>Pseudomonadati</taxon>
        <taxon>Pseudomonadota</taxon>
        <taxon>Betaproteobacteria</taxon>
        <taxon>Rhodocyclales</taxon>
        <taxon>Rhodocyclaceae</taxon>
        <taxon>Aromatoleum</taxon>
    </lineage>
</organism>
<dbReference type="STRING" id="34027.SAMN05421829_101315"/>
<dbReference type="EMBL" id="FTMD01000001">
    <property type="protein sequence ID" value="SIP91771.1"/>
    <property type="molecule type" value="Genomic_DNA"/>
</dbReference>
<sequence length="185" mass="20015">MSETGITISQLLDVAADDLKDTLHEHVRAHAAHADFPATLLGFVAEEAAEAVAAQLRLDVFELVFKAWAAVDELREYADPAKHPPGESAIVHWGKCRIRAPQAIDIRLGIAGISLPVLRLTLALEAEFHSLALTIRDGAIRKLSPGTASASVALKYGDATLIQPCRTPEIAFRHGIEFEQGLRIV</sequence>
<evidence type="ECO:0000313" key="2">
    <source>
        <dbReference type="Proteomes" id="UP000186819"/>
    </source>
</evidence>